<keyword evidence="2" id="KW-0829">Tyrosine-protein kinase</keyword>
<evidence type="ECO:0000256" key="1">
    <source>
        <dbReference type="ARBA" id="ARBA00006171"/>
    </source>
</evidence>
<dbReference type="GO" id="GO:0005829">
    <property type="term" value="C:cytosol"/>
    <property type="evidence" value="ECO:0007669"/>
    <property type="project" value="TreeGrafter"/>
</dbReference>
<dbReference type="InterPro" id="IPR036412">
    <property type="entry name" value="HAD-like_sf"/>
</dbReference>
<keyword evidence="2" id="KW-0418">Kinase</keyword>
<dbReference type="PANTHER" id="PTHR43434">
    <property type="entry name" value="PHOSPHOGLYCOLATE PHOSPHATASE"/>
    <property type="match status" value="1"/>
</dbReference>
<evidence type="ECO:0000256" key="4">
    <source>
        <dbReference type="ARBA" id="ARBA00069527"/>
    </source>
</evidence>
<dbReference type="InterPro" id="IPR050155">
    <property type="entry name" value="HAD-like_hydrolase_sf"/>
</dbReference>
<dbReference type="EMBL" id="BJUU01000005">
    <property type="protein sequence ID" value="GEK79845.1"/>
    <property type="molecule type" value="Genomic_DNA"/>
</dbReference>
<dbReference type="GO" id="GO:0004713">
    <property type="term" value="F:protein tyrosine kinase activity"/>
    <property type="evidence" value="ECO:0007669"/>
    <property type="project" value="UniProtKB-KW"/>
</dbReference>
<proteinExistence type="inferred from homology"/>
<comment type="caution">
    <text evidence="6">The sequence shown here is derived from an EMBL/GenBank/DDBJ whole genome shotgun (WGS) entry which is preliminary data.</text>
</comment>
<dbReference type="SUPFAM" id="SSF56784">
    <property type="entry name" value="HAD-like"/>
    <property type="match status" value="1"/>
</dbReference>
<dbReference type="Gene3D" id="1.10.150.240">
    <property type="entry name" value="Putative phosphatase, domain 2"/>
    <property type="match status" value="1"/>
</dbReference>
<keyword evidence="7" id="KW-1185">Reference proteome</keyword>
<dbReference type="PANTHER" id="PTHR43434:SF20">
    <property type="entry name" value="5'-NUCLEOTIDASE"/>
    <property type="match status" value="1"/>
</dbReference>
<dbReference type="SFLD" id="SFLDS00003">
    <property type="entry name" value="Haloacid_Dehalogenase"/>
    <property type="match status" value="1"/>
</dbReference>
<comment type="similarity">
    <text evidence="1">Belongs to the HAD-like hydrolase superfamily. CbbY/CbbZ/Gph/YieH family.</text>
</comment>
<dbReference type="AlphaFoldDB" id="A0AA87URW7"/>
<evidence type="ECO:0000313" key="6">
    <source>
        <dbReference type="EMBL" id="GEK79845.1"/>
    </source>
</evidence>
<evidence type="ECO:0000256" key="2">
    <source>
        <dbReference type="ARBA" id="ARBA00023137"/>
    </source>
</evidence>
<dbReference type="InterPro" id="IPR023214">
    <property type="entry name" value="HAD_sf"/>
</dbReference>
<reference evidence="6 7" key="1">
    <citation type="submission" date="2019-07" db="EMBL/GenBank/DDBJ databases">
        <title>Whole genome shotgun sequence of Agrococcus baldri NBRC 103055.</title>
        <authorList>
            <person name="Hosoyama A."/>
            <person name="Uohara A."/>
            <person name="Ohji S."/>
            <person name="Ichikawa N."/>
        </authorList>
    </citation>
    <scope>NUCLEOTIDE SEQUENCE [LARGE SCALE GENOMIC DNA]</scope>
    <source>
        <strain evidence="6 7">NBRC 103055</strain>
    </source>
</reference>
<dbReference type="Proteomes" id="UP000321749">
    <property type="component" value="Unassembled WGS sequence"/>
</dbReference>
<gene>
    <name evidence="6" type="ORF">ABA31_11960</name>
</gene>
<keyword evidence="2" id="KW-0808">Transferase</keyword>
<evidence type="ECO:0000313" key="7">
    <source>
        <dbReference type="Proteomes" id="UP000321749"/>
    </source>
</evidence>
<dbReference type="SFLD" id="SFLDG01129">
    <property type="entry name" value="C1.5:_HAD__Beta-PGM__Phosphata"/>
    <property type="match status" value="1"/>
</dbReference>
<comment type="catalytic activity">
    <reaction evidence="3">
        <text>L-tyrosyl-[protein] + ATP = O-phospho-L-tyrosyl-[protein] + ADP + H(+)</text>
        <dbReference type="Rhea" id="RHEA:10596"/>
        <dbReference type="Rhea" id="RHEA-COMP:10136"/>
        <dbReference type="Rhea" id="RHEA-COMP:20101"/>
        <dbReference type="ChEBI" id="CHEBI:15378"/>
        <dbReference type="ChEBI" id="CHEBI:30616"/>
        <dbReference type="ChEBI" id="CHEBI:46858"/>
        <dbReference type="ChEBI" id="CHEBI:61978"/>
        <dbReference type="ChEBI" id="CHEBI:456216"/>
    </reaction>
    <physiologicalReaction direction="left-to-right" evidence="3">
        <dbReference type="Rhea" id="RHEA:10597"/>
    </physiologicalReaction>
</comment>
<name>A0AA87URW7_9MICO</name>
<accession>A0AA87URW7</accession>
<dbReference type="Pfam" id="PF13419">
    <property type="entry name" value="HAD_2"/>
    <property type="match status" value="1"/>
</dbReference>
<dbReference type="Gene3D" id="3.40.50.1000">
    <property type="entry name" value="HAD superfamily/HAD-like"/>
    <property type="match status" value="1"/>
</dbReference>
<dbReference type="FunFam" id="3.40.50.1000:FF:000022">
    <property type="entry name" value="Phosphoglycolate phosphatase"/>
    <property type="match status" value="1"/>
</dbReference>
<sequence length="227" mass="24074">MASLIRYLRSWWDMTPSGIIFDLDGTLTDSKPGLLASLKHMHESVGWQVPGEAELLEWLGPPLVTVLGEAGRTPAEIEAALVAFRARQAAGGLVDSTLYPGVEALIGALDDAGRPLAVATHKLQRDAETVIDHYTLRHRFRGVHGRIDDEVGHSKASVIARAVASIGLPAAELVMVGDRVNDIASAHELGMRSIGVAYGYGGRAELEAAGATRIVDSVDELALVLAA</sequence>
<dbReference type="InterPro" id="IPR023198">
    <property type="entry name" value="PGP-like_dom2"/>
</dbReference>
<dbReference type="InterPro" id="IPR041492">
    <property type="entry name" value="HAD_2"/>
</dbReference>
<evidence type="ECO:0000256" key="5">
    <source>
        <dbReference type="ARBA" id="ARBA00080335"/>
    </source>
</evidence>
<organism evidence="6 7">
    <name type="scientific">Agrococcus baldri</name>
    <dbReference type="NCBI Taxonomy" id="153730"/>
    <lineage>
        <taxon>Bacteria</taxon>
        <taxon>Bacillati</taxon>
        <taxon>Actinomycetota</taxon>
        <taxon>Actinomycetes</taxon>
        <taxon>Micrococcales</taxon>
        <taxon>Microbacteriaceae</taxon>
        <taxon>Agrococcus</taxon>
    </lineage>
</organism>
<protein>
    <recommendedName>
        <fullName evidence="4">Tyrosine-protein kinase PtkA</fullName>
    </recommendedName>
    <alternativeName>
        <fullName evidence="5">Protein tyrosine kinase A</fullName>
    </alternativeName>
</protein>
<evidence type="ECO:0000256" key="3">
    <source>
        <dbReference type="ARBA" id="ARBA00050405"/>
    </source>
</evidence>